<sequence length="298" mass="31677">MERSGTRASMGGVATGQAPRVRPLRRPDESMSLLNDLFAKPLEPGYEDAAARRRAAGEKPTSERTWRSPALALGLVALGLLLTMAVVEVRNTASVVSSERQGLIEQIHNEDARVSRLQDDVTALESEISELEDSLLQNSATGQQTREEVESLQATTGAVAVTGPGVVVTVDDAEEQNAEDGTDRVLDVDLQQVVNGLWAAGAEAVSINGQRITPLTAIRQAQDIIQINYRPMNAPYEVSALGDSRSLANDFAHSAGGRWLSSIAGKNGIYYKVSSHDSLTLPAGNTPLSYATPGEGAS</sequence>
<keyword evidence="5" id="KW-1185">Reference proteome</keyword>
<reference evidence="4 5" key="1">
    <citation type="submission" date="2019-02" db="EMBL/GenBank/DDBJ databases">
        <title>Draft genome sequences of novel Actinobacteria.</title>
        <authorList>
            <person name="Sahin N."/>
            <person name="Ay H."/>
            <person name="Saygin H."/>
        </authorList>
    </citation>
    <scope>NUCLEOTIDE SEQUENCE [LARGE SCALE GENOMIC DNA]</scope>
    <source>
        <strain evidence="4 5">KC603</strain>
    </source>
</reference>
<gene>
    <name evidence="4" type="ORF">E1212_17525</name>
</gene>
<evidence type="ECO:0000256" key="1">
    <source>
        <dbReference type="ARBA" id="ARBA00009108"/>
    </source>
</evidence>
<dbReference type="GO" id="GO:0005886">
    <property type="term" value="C:plasma membrane"/>
    <property type="evidence" value="ECO:0007669"/>
    <property type="project" value="TreeGrafter"/>
</dbReference>
<dbReference type="Pfam" id="PF05949">
    <property type="entry name" value="DUF881"/>
    <property type="match status" value="1"/>
</dbReference>
<dbReference type="EMBL" id="SMKL01000039">
    <property type="protein sequence ID" value="TDC49612.1"/>
    <property type="molecule type" value="Genomic_DNA"/>
</dbReference>
<keyword evidence="2" id="KW-0175">Coiled coil</keyword>
<dbReference type="PANTHER" id="PTHR37313:SF1">
    <property type="entry name" value="UPF0749 PROTEIN RV1823"/>
    <property type="match status" value="1"/>
</dbReference>
<feature type="region of interest" description="Disordered" evidence="3">
    <location>
        <begin position="1"/>
        <end position="26"/>
    </location>
</feature>
<dbReference type="OrthoDB" id="3218134at2"/>
<organism evidence="4 5">
    <name type="scientific">Jiangella ureilytica</name>
    <dbReference type="NCBI Taxonomy" id="2530374"/>
    <lineage>
        <taxon>Bacteria</taxon>
        <taxon>Bacillati</taxon>
        <taxon>Actinomycetota</taxon>
        <taxon>Actinomycetes</taxon>
        <taxon>Jiangellales</taxon>
        <taxon>Jiangellaceae</taxon>
        <taxon>Jiangella</taxon>
    </lineage>
</organism>
<evidence type="ECO:0000313" key="4">
    <source>
        <dbReference type="EMBL" id="TDC49612.1"/>
    </source>
</evidence>
<evidence type="ECO:0000313" key="5">
    <source>
        <dbReference type="Proteomes" id="UP000295621"/>
    </source>
</evidence>
<dbReference type="PANTHER" id="PTHR37313">
    <property type="entry name" value="UPF0749 PROTEIN RV1825"/>
    <property type="match status" value="1"/>
</dbReference>
<accession>A0A4R4RLT8</accession>
<proteinExistence type="inferred from homology"/>
<dbReference type="AlphaFoldDB" id="A0A4R4RLT8"/>
<dbReference type="Proteomes" id="UP000295621">
    <property type="component" value="Unassembled WGS sequence"/>
</dbReference>
<dbReference type="InterPro" id="IPR010273">
    <property type="entry name" value="DUF881"/>
</dbReference>
<feature type="coiled-coil region" evidence="2">
    <location>
        <begin position="107"/>
        <end position="134"/>
    </location>
</feature>
<evidence type="ECO:0000256" key="3">
    <source>
        <dbReference type="SAM" id="MobiDB-lite"/>
    </source>
</evidence>
<evidence type="ECO:0000256" key="2">
    <source>
        <dbReference type="SAM" id="Coils"/>
    </source>
</evidence>
<comment type="caution">
    <text evidence="4">The sequence shown here is derived from an EMBL/GenBank/DDBJ whole genome shotgun (WGS) entry which is preliminary data.</text>
</comment>
<dbReference type="Gene3D" id="3.30.70.1880">
    <property type="entry name" value="Protein of unknown function DUF881"/>
    <property type="match status" value="1"/>
</dbReference>
<name>A0A4R4RLT8_9ACTN</name>
<protein>
    <submittedName>
        <fullName evidence="4">DUF881 domain-containing protein</fullName>
    </submittedName>
</protein>
<comment type="similarity">
    <text evidence="1">Belongs to the UPF0749 family.</text>
</comment>